<feature type="domain" description="Phasin" evidence="2">
    <location>
        <begin position="9"/>
        <end position="106"/>
    </location>
</feature>
<protein>
    <submittedName>
        <fullName evidence="3">Phasin family protein</fullName>
    </submittedName>
</protein>
<dbReference type="InterPro" id="IPR018968">
    <property type="entry name" value="Phasin"/>
</dbReference>
<organism evidence="3 4">
    <name type="scientific">Leeia speluncae</name>
    <dbReference type="NCBI Taxonomy" id="2884804"/>
    <lineage>
        <taxon>Bacteria</taxon>
        <taxon>Pseudomonadati</taxon>
        <taxon>Pseudomonadota</taxon>
        <taxon>Betaproteobacteria</taxon>
        <taxon>Neisseriales</taxon>
        <taxon>Leeiaceae</taxon>
        <taxon>Leeia</taxon>
    </lineage>
</organism>
<name>A0ABS8D6I2_9NEIS</name>
<gene>
    <name evidence="3" type="ORF">LIN78_09700</name>
</gene>
<keyword evidence="4" id="KW-1185">Reference proteome</keyword>
<dbReference type="Proteomes" id="UP001165395">
    <property type="component" value="Unassembled WGS sequence"/>
</dbReference>
<evidence type="ECO:0000313" key="3">
    <source>
        <dbReference type="EMBL" id="MCB6183819.1"/>
    </source>
</evidence>
<evidence type="ECO:0000313" key="4">
    <source>
        <dbReference type="Proteomes" id="UP001165395"/>
    </source>
</evidence>
<proteinExistence type="predicted"/>
<evidence type="ECO:0000256" key="1">
    <source>
        <dbReference type="SAM" id="MobiDB-lite"/>
    </source>
</evidence>
<sequence length="194" mass="20248">MTTPFVSLEQFALLGKTQFEKSLRLANLQLNSYEKLTQLGMNLAKDVLAEQAAAFKSVSEVKDVPSFFAFQNGLAQPSVEKAVTTSRALYEALTDVQAEFAAFAEEEAQVFNRTIVSGLDNLVKNAPAGSDVAVAAIKSAIAAAGNAYDTVSKAAKQVTTELVEVSNTAVEASASSAAAKPAATAARRKPASAA</sequence>
<feature type="compositionally biased region" description="Low complexity" evidence="1">
    <location>
        <begin position="171"/>
        <end position="185"/>
    </location>
</feature>
<dbReference type="Pfam" id="PF09361">
    <property type="entry name" value="Phasin_2"/>
    <property type="match status" value="1"/>
</dbReference>
<feature type="region of interest" description="Disordered" evidence="1">
    <location>
        <begin position="171"/>
        <end position="194"/>
    </location>
</feature>
<comment type="caution">
    <text evidence="3">The sequence shown here is derived from an EMBL/GenBank/DDBJ whole genome shotgun (WGS) entry which is preliminary data.</text>
</comment>
<dbReference type="RefSeq" id="WP_227180589.1">
    <property type="nucleotide sequence ID" value="NZ_JAJBZT010000004.1"/>
</dbReference>
<accession>A0ABS8D6I2</accession>
<evidence type="ECO:0000259" key="2">
    <source>
        <dbReference type="Pfam" id="PF09361"/>
    </source>
</evidence>
<dbReference type="NCBIfam" id="TIGR01841">
    <property type="entry name" value="phasin"/>
    <property type="match status" value="1"/>
</dbReference>
<dbReference type="EMBL" id="JAJBZT010000004">
    <property type="protein sequence ID" value="MCB6183819.1"/>
    <property type="molecule type" value="Genomic_DNA"/>
</dbReference>
<reference evidence="3" key="1">
    <citation type="submission" date="2021-10" db="EMBL/GenBank/DDBJ databases">
        <title>The complete genome sequence of Leeia sp. TBRC 13508.</title>
        <authorList>
            <person name="Charoenyingcharoen P."/>
            <person name="Yukphan P."/>
        </authorList>
    </citation>
    <scope>NUCLEOTIDE SEQUENCE</scope>
    <source>
        <strain evidence="3">TBRC 13508</strain>
    </source>
</reference>
<dbReference type="InterPro" id="IPR010127">
    <property type="entry name" value="Phasin_subfam-1"/>
</dbReference>